<dbReference type="InterPro" id="IPR050330">
    <property type="entry name" value="Bact_OuterMem_StrucFunc"/>
</dbReference>
<evidence type="ECO:0000259" key="7">
    <source>
        <dbReference type="PROSITE" id="PS51123"/>
    </source>
</evidence>
<dbReference type="SUPFAM" id="SSF103088">
    <property type="entry name" value="OmpA-like"/>
    <property type="match status" value="1"/>
</dbReference>
<organism evidence="8 9">
    <name type="scientific">Derxia gummosa DSM 723</name>
    <dbReference type="NCBI Taxonomy" id="1121388"/>
    <lineage>
        <taxon>Bacteria</taxon>
        <taxon>Pseudomonadati</taxon>
        <taxon>Pseudomonadota</taxon>
        <taxon>Betaproteobacteria</taxon>
        <taxon>Burkholderiales</taxon>
        <taxon>Alcaligenaceae</taxon>
        <taxon>Derxia</taxon>
    </lineage>
</organism>
<keyword evidence="8" id="KW-1185">Reference proteome</keyword>
<dbReference type="AlphaFoldDB" id="A0A8B6X9C6"/>
<dbReference type="InterPro" id="IPR006664">
    <property type="entry name" value="OMP_bac"/>
</dbReference>
<keyword evidence="2 4" id="KW-0472">Membrane</keyword>
<evidence type="ECO:0000313" key="8">
    <source>
        <dbReference type="Proteomes" id="UP000675920"/>
    </source>
</evidence>
<feature type="region of interest" description="Disordered" evidence="5">
    <location>
        <begin position="166"/>
        <end position="193"/>
    </location>
</feature>
<dbReference type="RefSeq" id="WP_051378126.1">
    <property type="nucleotide sequence ID" value="NZ_AXWS01000007.1"/>
</dbReference>
<dbReference type="OrthoDB" id="1149075at2"/>
<dbReference type="PROSITE" id="PS51123">
    <property type="entry name" value="OMPA_2"/>
    <property type="match status" value="1"/>
</dbReference>
<dbReference type="PRINTS" id="PR01021">
    <property type="entry name" value="OMPADOMAIN"/>
</dbReference>
<dbReference type="InterPro" id="IPR036737">
    <property type="entry name" value="OmpA-like_sf"/>
</dbReference>
<evidence type="ECO:0000256" key="1">
    <source>
        <dbReference type="ARBA" id="ARBA00004442"/>
    </source>
</evidence>
<evidence type="ECO:0000256" key="3">
    <source>
        <dbReference type="ARBA" id="ARBA00023237"/>
    </source>
</evidence>
<feature type="signal peptide" evidence="6">
    <location>
        <begin position="1"/>
        <end position="26"/>
    </location>
</feature>
<evidence type="ECO:0000256" key="6">
    <source>
        <dbReference type="SAM" id="SignalP"/>
    </source>
</evidence>
<dbReference type="PROSITE" id="PS01068">
    <property type="entry name" value="OMPA_1"/>
    <property type="match status" value="1"/>
</dbReference>
<dbReference type="PANTHER" id="PTHR30329">
    <property type="entry name" value="STATOR ELEMENT OF FLAGELLAR MOTOR COMPLEX"/>
    <property type="match status" value="1"/>
</dbReference>
<proteinExistence type="predicted"/>
<dbReference type="InterPro" id="IPR006690">
    <property type="entry name" value="OMPA-like_CS"/>
</dbReference>
<protein>
    <submittedName>
        <fullName evidence="9">OmpA family protein</fullName>
    </submittedName>
</protein>
<feature type="compositionally biased region" description="Polar residues" evidence="5">
    <location>
        <begin position="171"/>
        <end position="181"/>
    </location>
</feature>
<feature type="domain" description="OmpA-like" evidence="7">
    <location>
        <begin position="80"/>
        <end position="193"/>
    </location>
</feature>
<keyword evidence="6" id="KW-0732">Signal</keyword>
<dbReference type="Gene3D" id="3.30.1330.60">
    <property type="entry name" value="OmpA-like domain"/>
    <property type="match status" value="1"/>
</dbReference>
<evidence type="ECO:0000256" key="2">
    <source>
        <dbReference type="ARBA" id="ARBA00023136"/>
    </source>
</evidence>
<dbReference type="Proteomes" id="UP000675920">
    <property type="component" value="Unplaced"/>
</dbReference>
<accession>A0A8B6X9C6</accession>
<name>A0A8B6X9C6_9BURK</name>
<dbReference type="GO" id="GO:0009279">
    <property type="term" value="C:cell outer membrane"/>
    <property type="evidence" value="ECO:0007669"/>
    <property type="project" value="UniProtKB-SubCell"/>
</dbReference>
<evidence type="ECO:0000256" key="4">
    <source>
        <dbReference type="PROSITE-ProRule" id="PRU00473"/>
    </source>
</evidence>
<dbReference type="InterPro" id="IPR006665">
    <property type="entry name" value="OmpA-like"/>
</dbReference>
<dbReference type="PANTHER" id="PTHR30329:SF21">
    <property type="entry name" value="LIPOPROTEIN YIAD-RELATED"/>
    <property type="match status" value="1"/>
</dbReference>
<keyword evidence="3" id="KW-0998">Cell outer membrane</keyword>
<comment type="subcellular location">
    <subcellularLocation>
        <location evidence="1">Cell outer membrane</location>
    </subcellularLocation>
</comment>
<dbReference type="Pfam" id="PF00691">
    <property type="entry name" value="OmpA"/>
    <property type="match status" value="1"/>
</dbReference>
<reference evidence="9" key="2">
    <citation type="submission" date="2025-08" db="UniProtKB">
        <authorList>
            <consortium name="RefSeq"/>
        </authorList>
    </citation>
    <scope>IDENTIFICATION</scope>
</reference>
<evidence type="ECO:0000256" key="5">
    <source>
        <dbReference type="SAM" id="MobiDB-lite"/>
    </source>
</evidence>
<sequence length="193" mass="20709">MNNFTKLSFNALVLSGVLWLSGAGVAATAAEVASSALPVVDLDTQVPDPARIRDGLFPEDVDCPDKAELEKAGFKCMGAERPSTRFSLPAVAFRIGSAEIPEIFKRQLDAFATALSPLRGTGRRVRIFGHTDATGTSEANARLSQERAEAVRRYLIQQGVEAQMLTPVGLGSTQPKNSTDPTAPENRRVEIGR</sequence>
<feature type="chain" id="PRO_5034176231" evidence="6">
    <location>
        <begin position="27"/>
        <end position="193"/>
    </location>
</feature>
<reference evidence="9" key="1">
    <citation type="journal article" date="2007" name="FEMS Microbiol. Lett.">
        <title>A molecular Swiss army knife: OmpA structure, function and expression.</title>
        <authorList>
            <person name="Smith S.G."/>
            <person name="Mahon V."/>
            <person name="Lambert M.A."/>
            <person name="Fagan R.P."/>
        </authorList>
    </citation>
    <scope>NUCLEOTIDE SEQUENCE</scope>
</reference>
<dbReference type="CDD" id="cd07185">
    <property type="entry name" value="OmpA_C-like"/>
    <property type="match status" value="1"/>
</dbReference>
<evidence type="ECO:0000313" key="9">
    <source>
        <dbReference type="RefSeq" id="WP_051378126.1"/>
    </source>
</evidence>